<reference evidence="1" key="1">
    <citation type="submission" date="2013-08" db="EMBL/GenBank/DDBJ databases">
        <authorList>
            <person name="Mendez C."/>
            <person name="Richter M."/>
            <person name="Ferrer M."/>
            <person name="Sanchez J."/>
        </authorList>
    </citation>
    <scope>NUCLEOTIDE SEQUENCE</scope>
</reference>
<dbReference type="EMBL" id="AUZZ01006333">
    <property type="protein sequence ID" value="EQD46701.1"/>
    <property type="molecule type" value="Genomic_DNA"/>
</dbReference>
<proteinExistence type="predicted"/>
<sequence length="97" mass="10618">MKNILQYRPRVLIGLGGHAGAGKSTASGMLQKLGCTEETFAEPIKQMVHAMVGTWTGPRETPIPWLHGVSLRELCQSLGSEWGREIMHDLESCPDTS</sequence>
<evidence type="ECO:0000313" key="1">
    <source>
        <dbReference type="EMBL" id="EQD46701.1"/>
    </source>
</evidence>
<comment type="caution">
    <text evidence="1">The sequence shown here is derived from an EMBL/GenBank/DDBJ whole genome shotgun (WGS) entry which is preliminary data.</text>
</comment>
<reference evidence="1" key="2">
    <citation type="journal article" date="2014" name="ISME J.">
        <title>Microbial stratification in low pH oxic and suboxic macroscopic growths along an acid mine drainage.</title>
        <authorList>
            <person name="Mendez-Garcia C."/>
            <person name="Mesa V."/>
            <person name="Sprenger R.R."/>
            <person name="Richter M."/>
            <person name="Diez M.S."/>
            <person name="Solano J."/>
            <person name="Bargiela R."/>
            <person name="Golyshina O.V."/>
            <person name="Manteca A."/>
            <person name="Ramos J.L."/>
            <person name="Gallego J.R."/>
            <person name="Llorente I."/>
            <person name="Martins Dos Santos V.A."/>
            <person name="Jensen O.N."/>
            <person name="Pelaez A.I."/>
            <person name="Sanchez J."/>
            <person name="Ferrer M."/>
        </authorList>
    </citation>
    <scope>NUCLEOTIDE SEQUENCE</scope>
</reference>
<accession>T0ZEW7</accession>
<organism evidence="1">
    <name type="scientific">mine drainage metagenome</name>
    <dbReference type="NCBI Taxonomy" id="410659"/>
    <lineage>
        <taxon>unclassified sequences</taxon>
        <taxon>metagenomes</taxon>
        <taxon>ecological metagenomes</taxon>
    </lineage>
</organism>
<protein>
    <submittedName>
        <fullName evidence="1">Phage-related protein</fullName>
    </submittedName>
</protein>
<dbReference type="AlphaFoldDB" id="T0ZEW7"/>
<feature type="non-terminal residue" evidence="1">
    <location>
        <position position="97"/>
    </location>
</feature>
<gene>
    <name evidence="1" type="ORF">B2A_08787</name>
</gene>
<name>T0ZEW7_9ZZZZ</name>